<evidence type="ECO:0000313" key="2">
    <source>
        <dbReference type="Proteomes" id="UP000696573"/>
    </source>
</evidence>
<organism evidence="1 2">
    <name type="scientific">Clonostachys rhizophaga</name>
    <dbReference type="NCBI Taxonomy" id="160324"/>
    <lineage>
        <taxon>Eukaryota</taxon>
        <taxon>Fungi</taxon>
        <taxon>Dikarya</taxon>
        <taxon>Ascomycota</taxon>
        <taxon>Pezizomycotina</taxon>
        <taxon>Sordariomycetes</taxon>
        <taxon>Hypocreomycetidae</taxon>
        <taxon>Hypocreales</taxon>
        <taxon>Bionectriaceae</taxon>
        <taxon>Clonostachys</taxon>
    </lineage>
</organism>
<dbReference type="AlphaFoldDB" id="A0A9N9W5L6"/>
<comment type="caution">
    <text evidence="1">The sequence shown here is derived from an EMBL/GenBank/DDBJ whole genome shotgun (WGS) entry which is preliminary data.</text>
</comment>
<dbReference type="EMBL" id="CABFNQ020000764">
    <property type="protein sequence ID" value="CAH0041682.1"/>
    <property type="molecule type" value="Genomic_DNA"/>
</dbReference>
<sequence>MAPTIENQPMELPKAPEQVQVAQPKMNMAMDPQRPHAESELSLRGGREGEGMCPGRFCFCIPCPIPCNCCIIPIPCPC</sequence>
<evidence type="ECO:0000313" key="1">
    <source>
        <dbReference type="EMBL" id="CAH0041682.1"/>
    </source>
</evidence>
<gene>
    <name evidence="1" type="ORF">CRHIZ90672A_00012224</name>
</gene>
<dbReference type="Proteomes" id="UP000696573">
    <property type="component" value="Unassembled WGS sequence"/>
</dbReference>
<reference evidence="1" key="1">
    <citation type="submission" date="2021-10" db="EMBL/GenBank/DDBJ databases">
        <authorList>
            <person name="Piombo E."/>
        </authorList>
    </citation>
    <scope>NUCLEOTIDE SEQUENCE</scope>
</reference>
<accession>A0A9N9W5L6</accession>
<dbReference type="OrthoDB" id="3502863at2759"/>
<protein>
    <submittedName>
        <fullName evidence="1">Uncharacterized protein</fullName>
    </submittedName>
</protein>
<name>A0A9N9W5L6_9HYPO</name>
<proteinExistence type="predicted"/>
<keyword evidence="2" id="KW-1185">Reference proteome</keyword>